<dbReference type="Proteomes" id="UP000054266">
    <property type="component" value="Unassembled WGS sequence"/>
</dbReference>
<gene>
    <name evidence="3" type="ORF">PV04_02461</name>
</gene>
<dbReference type="PANTHER" id="PTHR37018:SF1">
    <property type="entry name" value="CULTURE SPECIFIC PROTEIN, PUTATIVE (AFU_ORTHOLOGUE AFUA_2G00130)-RELATED"/>
    <property type="match status" value="1"/>
</dbReference>
<reference evidence="3 4" key="1">
    <citation type="submission" date="2015-01" db="EMBL/GenBank/DDBJ databases">
        <title>The Genome Sequence of Capronia semiimmersa CBS27337.</title>
        <authorList>
            <consortium name="The Broad Institute Genomics Platform"/>
            <person name="Cuomo C."/>
            <person name="de Hoog S."/>
            <person name="Gorbushina A."/>
            <person name="Stielow B."/>
            <person name="Teixiera M."/>
            <person name="Abouelleil A."/>
            <person name="Chapman S.B."/>
            <person name="Priest M."/>
            <person name="Young S.K."/>
            <person name="Wortman J."/>
            <person name="Nusbaum C."/>
            <person name="Birren B."/>
        </authorList>
    </citation>
    <scope>NUCLEOTIDE SEQUENCE [LARGE SCALE GENOMIC DNA]</scope>
    <source>
        <strain evidence="3 4">CBS 27337</strain>
    </source>
</reference>
<proteinExistence type="predicted"/>
<keyword evidence="4" id="KW-1185">Reference proteome</keyword>
<evidence type="ECO:0000259" key="2">
    <source>
        <dbReference type="PROSITE" id="PS50975"/>
    </source>
</evidence>
<dbReference type="HOGENOM" id="CLU_624025_0_0_1"/>
<evidence type="ECO:0000313" key="3">
    <source>
        <dbReference type="EMBL" id="KIW70166.1"/>
    </source>
</evidence>
<dbReference type="SUPFAM" id="SSF56059">
    <property type="entry name" value="Glutathione synthetase ATP-binding domain-like"/>
    <property type="match status" value="1"/>
</dbReference>
<organism evidence="3 4">
    <name type="scientific">Phialophora macrospora</name>
    <dbReference type="NCBI Taxonomy" id="1851006"/>
    <lineage>
        <taxon>Eukaryota</taxon>
        <taxon>Fungi</taxon>
        <taxon>Dikarya</taxon>
        <taxon>Ascomycota</taxon>
        <taxon>Pezizomycotina</taxon>
        <taxon>Eurotiomycetes</taxon>
        <taxon>Chaetothyriomycetidae</taxon>
        <taxon>Chaetothyriales</taxon>
        <taxon>Herpotrichiellaceae</taxon>
        <taxon>Phialophora</taxon>
    </lineage>
</organism>
<dbReference type="InterPro" id="IPR053269">
    <property type="entry name" value="Asp-Met_ligase"/>
</dbReference>
<dbReference type="Gene3D" id="3.30.470.20">
    <property type="entry name" value="ATP-grasp fold, B domain"/>
    <property type="match status" value="1"/>
</dbReference>
<dbReference type="GO" id="GO:0005524">
    <property type="term" value="F:ATP binding"/>
    <property type="evidence" value="ECO:0007669"/>
    <property type="project" value="UniProtKB-UniRule"/>
</dbReference>
<dbReference type="AlphaFoldDB" id="A0A0D2CY76"/>
<keyword evidence="1" id="KW-0067">ATP-binding</keyword>
<dbReference type="Pfam" id="PF02655">
    <property type="entry name" value="ATP-grasp_3"/>
    <property type="match status" value="1"/>
</dbReference>
<name>A0A0D2CY76_9EURO</name>
<dbReference type="STRING" id="5601.A0A0D2CY76"/>
<sequence>MAPLIELDATVADLYRTHGITGPFITSTHCCFAHLDLHPFWPRETVFPEDEEPIPYSADEQERNRIRKIVLGLKPVRRALVVGDMDVIFLCPRAAKENVDRVFNQLIPEQRPRAQYIDLEGENVDQQLRQLSQGKKLVYWRPQGWMLEHQCLVPPSVAYELNSKLYLVNSGIRTPASEPIQLPPNISDSVLATRKLPFVVKLFLAACGFGTHLVTSEERRKTMLAAMAEYQSRGGTHVLLSEYIRAKQCDLSAHFIIGAPSDAHNRDNPLIMGVATQSLTNDGHWTGSSIDYAAQDELRDLLRTSIRDTTRRLPESFVGWCGVDVLIDEQDSQWVVDLNARFTGSMALCLLSSHFYKRLGFRFAEAGSFQYRGECGDVSKILSRDIETGKVIVNAMVSIDEGVNMVDLIWGGHSRQDLALTADLLRTQLKHERGSVEEV</sequence>
<evidence type="ECO:0000256" key="1">
    <source>
        <dbReference type="PROSITE-ProRule" id="PRU00409"/>
    </source>
</evidence>
<protein>
    <recommendedName>
        <fullName evidence="2">ATP-grasp domain-containing protein</fullName>
    </recommendedName>
</protein>
<feature type="domain" description="ATP-grasp" evidence="2">
    <location>
        <begin position="164"/>
        <end position="372"/>
    </location>
</feature>
<dbReference type="PANTHER" id="PTHR37018">
    <property type="entry name" value="CULTURE SPECIFIC PROTEIN, PUTATIVE (AFU_ORTHOLOGUE AFUA_2G00130)-RELATED"/>
    <property type="match status" value="1"/>
</dbReference>
<dbReference type="InterPro" id="IPR011761">
    <property type="entry name" value="ATP-grasp"/>
</dbReference>
<accession>A0A0D2CY76</accession>
<dbReference type="GO" id="GO:0046872">
    <property type="term" value="F:metal ion binding"/>
    <property type="evidence" value="ECO:0007669"/>
    <property type="project" value="InterPro"/>
</dbReference>
<dbReference type="EMBL" id="KN846957">
    <property type="protein sequence ID" value="KIW70166.1"/>
    <property type="molecule type" value="Genomic_DNA"/>
</dbReference>
<dbReference type="InterPro" id="IPR003806">
    <property type="entry name" value="ATP-grasp_PylC-type"/>
</dbReference>
<evidence type="ECO:0000313" key="4">
    <source>
        <dbReference type="Proteomes" id="UP000054266"/>
    </source>
</evidence>
<keyword evidence="1" id="KW-0547">Nucleotide-binding</keyword>
<dbReference type="PROSITE" id="PS50975">
    <property type="entry name" value="ATP_GRASP"/>
    <property type="match status" value="1"/>
</dbReference>